<feature type="compositionally biased region" description="Low complexity" evidence="1">
    <location>
        <begin position="89"/>
        <end position="107"/>
    </location>
</feature>
<dbReference type="GO" id="GO:0004674">
    <property type="term" value="F:protein serine/threonine kinase activity"/>
    <property type="evidence" value="ECO:0007669"/>
    <property type="project" value="UniProtKB-KW"/>
</dbReference>
<feature type="transmembrane region" description="Helical" evidence="2">
    <location>
        <begin position="30"/>
        <end position="50"/>
    </location>
</feature>
<keyword evidence="2" id="KW-1133">Transmembrane helix</keyword>
<protein>
    <submittedName>
        <fullName evidence="3">Serine/threonine protein kinase</fullName>
    </submittedName>
</protein>
<sequence length="220" mass="22177">PPAPPVPAPAPTPTRLDTPRPGRPRARRPLLVAAAALLAAGALTALALSLRTSDGGTKDDQRAVGAHGGSTAPPVSPAPTPSATPTPTPTGAAPAPAPSGSSSAPLGDGSGGRWIAQLHSEPLTAGTAVRDQRLARVRESVPEAVAVRSDDYASLRPGYWVIYAPGPFGDGRSALAFCAERGRTSANACVGRYLSTSPADFALQCRPPVTSPAGRCTRGT</sequence>
<feature type="region of interest" description="Disordered" evidence="1">
    <location>
        <begin position="1"/>
        <end position="28"/>
    </location>
</feature>
<keyword evidence="2" id="KW-0812">Transmembrane</keyword>
<dbReference type="EMBL" id="JBHMCY010000081">
    <property type="protein sequence ID" value="MFB9466848.1"/>
    <property type="molecule type" value="Genomic_DNA"/>
</dbReference>
<dbReference type="Proteomes" id="UP001589709">
    <property type="component" value="Unassembled WGS sequence"/>
</dbReference>
<proteinExistence type="predicted"/>
<gene>
    <name evidence="3" type="ORF">ACFF45_30180</name>
</gene>
<organism evidence="3 4">
    <name type="scientific">Streptomyces cinereospinus</name>
    <dbReference type="NCBI Taxonomy" id="285561"/>
    <lineage>
        <taxon>Bacteria</taxon>
        <taxon>Bacillati</taxon>
        <taxon>Actinomycetota</taxon>
        <taxon>Actinomycetes</taxon>
        <taxon>Kitasatosporales</taxon>
        <taxon>Streptomycetaceae</taxon>
        <taxon>Streptomyces</taxon>
    </lineage>
</organism>
<accession>A0ABV5N968</accession>
<feature type="compositionally biased region" description="Pro residues" evidence="1">
    <location>
        <begin position="74"/>
        <end position="88"/>
    </location>
</feature>
<keyword evidence="3" id="KW-0808">Transferase</keyword>
<evidence type="ECO:0000313" key="3">
    <source>
        <dbReference type="EMBL" id="MFB9466848.1"/>
    </source>
</evidence>
<keyword evidence="3" id="KW-0418">Kinase</keyword>
<keyword evidence="2" id="KW-0472">Membrane</keyword>
<keyword evidence="3" id="KW-0723">Serine/threonine-protein kinase</keyword>
<feature type="non-terminal residue" evidence="3">
    <location>
        <position position="1"/>
    </location>
</feature>
<name>A0ABV5N968_9ACTN</name>
<reference evidence="3 4" key="1">
    <citation type="submission" date="2024-09" db="EMBL/GenBank/DDBJ databases">
        <authorList>
            <person name="Sun Q."/>
            <person name="Mori K."/>
        </authorList>
    </citation>
    <scope>NUCLEOTIDE SEQUENCE [LARGE SCALE GENOMIC DNA]</scope>
    <source>
        <strain evidence="3 4">JCM 6917</strain>
    </source>
</reference>
<feature type="compositionally biased region" description="Pro residues" evidence="1">
    <location>
        <begin position="1"/>
        <end position="12"/>
    </location>
</feature>
<feature type="region of interest" description="Disordered" evidence="1">
    <location>
        <begin position="52"/>
        <end position="114"/>
    </location>
</feature>
<evidence type="ECO:0000256" key="2">
    <source>
        <dbReference type="SAM" id="Phobius"/>
    </source>
</evidence>
<comment type="caution">
    <text evidence="3">The sequence shown here is derived from an EMBL/GenBank/DDBJ whole genome shotgun (WGS) entry which is preliminary data.</text>
</comment>
<keyword evidence="4" id="KW-1185">Reference proteome</keyword>
<evidence type="ECO:0000256" key="1">
    <source>
        <dbReference type="SAM" id="MobiDB-lite"/>
    </source>
</evidence>
<evidence type="ECO:0000313" key="4">
    <source>
        <dbReference type="Proteomes" id="UP001589709"/>
    </source>
</evidence>